<keyword evidence="3" id="KW-0547">Nucleotide-binding</keyword>
<gene>
    <name evidence="6" type="ORF">C8N44_11947</name>
</gene>
<name>A0A2T6APZ0_9RHOB</name>
<dbReference type="RefSeq" id="WP_107977549.1">
    <property type="nucleotide sequence ID" value="NZ_BMEZ01000020.1"/>
</dbReference>
<evidence type="ECO:0000313" key="6">
    <source>
        <dbReference type="EMBL" id="PTX45889.1"/>
    </source>
</evidence>
<evidence type="ECO:0000256" key="1">
    <source>
        <dbReference type="ARBA" id="ARBA00005417"/>
    </source>
</evidence>
<dbReference type="GO" id="GO:0005524">
    <property type="term" value="F:ATP binding"/>
    <property type="evidence" value="ECO:0007669"/>
    <property type="project" value="UniProtKB-KW"/>
</dbReference>
<dbReference type="InterPro" id="IPR013611">
    <property type="entry name" value="Transp-assoc_OB_typ2"/>
</dbReference>
<dbReference type="InterPro" id="IPR003593">
    <property type="entry name" value="AAA+_ATPase"/>
</dbReference>
<protein>
    <submittedName>
        <fullName evidence="6">Carbohydrate ABC transporter ATP-binding protein (CUT1 family)</fullName>
    </submittedName>
</protein>
<keyword evidence="7" id="KW-1185">Reference proteome</keyword>
<organism evidence="6 7">
    <name type="scientific">Allosediminivita pacifica</name>
    <dbReference type="NCBI Taxonomy" id="1267769"/>
    <lineage>
        <taxon>Bacteria</taxon>
        <taxon>Pseudomonadati</taxon>
        <taxon>Pseudomonadota</taxon>
        <taxon>Alphaproteobacteria</taxon>
        <taxon>Rhodobacterales</taxon>
        <taxon>Paracoccaceae</taxon>
        <taxon>Allosediminivita</taxon>
    </lineage>
</organism>
<dbReference type="Gene3D" id="2.40.50.100">
    <property type="match status" value="1"/>
</dbReference>
<dbReference type="AlphaFoldDB" id="A0A2T6APZ0"/>
<dbReference type="InterPro" id="IPR008995">
    <property type="entry name" value="Mo/tungstate-bd_C_term_dom"/>
</dbReference>
<dbReference type="PROSITE" id="PS00211">
    <property type="entry name" value="ABC_TRANSPORTER_1"/>
    <property type="match status" value="1"/>
</dbReference>
<accession>A0A2T6APZ0</accession>
<feature type="domain" description="ABC transporter" evidence="5">
    <location>
        <begin position="4"/>
        <end position="240"/>
    </location>
</feature>
<sequence>MAELQLKSVEKTYGNGFKAVHGIDLEVEEGEFMVLVGPSGCAKSTTLRMIAGLETITGGEVQIGSQVVNDLVPGKRGIAMVFQNYALYPHMKVRRNLSFGLRLKRQPKDQIESATTDVSGILEIEALLDRLPKQLSGGQAQRVALGRALIKQPEVFLFDEPLSNLDAKLRASMRVRITDLHKRLREEGRPATVVYVTHDQVEAMTMGDRICVMKDGHIMQVADPATLYERPANAFVGGFIGMPEMNLVPAVLTREDGVPQLTTGGQTIAVPDGLAHRISTPEGAVTLGMRPQHLELTEAEAPGAFTAEIVNLEFMGHEVNLHARLGDAVIVAVVPSEELDRNLARGDRVGLRPLGPRIHLFDSETGRNVSLAQGN</sequence>
<evidence type="ECO:0000256" key="2">
    <source>
        <dbReference type="ARBA" id="ARBA00022448"/>
    </source>
</evidence>
<dbReference type="GO" id="GO:1990060">
    <property type="term" value="C:maltose transport complex"/>
    <property type="evidence" value="ECO:0007669"/>
    <property type="project" value="TreeGrafter"/>
</dbReference>
<dbReference type="InterPro" id="IPR017871">
    <property type="entry name" value="ABC_transporter-like_CS"/>
</dbReference>
<dbReference type="PANTHER" id="PTHR43875">
    <property type="entry name" value="MALTODEXTRIN IMPORT ATP-BINDING PROTEIN MSMX"/>
    <property type="match status" value="1"/>
</dbReference>
<dbReference type="PROSITE" id="PS50893">
    <property type="entry name" value="ABC_TRANSPORTER_2"/>
    <property type="match status" value="1"/>
</dbReference>
<dbReference type="Gene3D" id="2.40.50.140">
    <property type="entry name" value="Nucleic acid-binding proteins"/>
    <property type="match status" value="1"/>
</dbReference>
<dbReference type="InterPro" id="IPR027417">
    <property type="entry name" value="P-loop_NTPase"/>
</dbReference>
<dbReference type="SUPFAM" id="SSF52540">
    <property type="entry name" value="P-loop containing nucleoside triphosphate hydrolases"/>
    <property type="match status" value="1"/>
</dbReference>
<dbReference type="SUPFAM" id="SSF50331">
    <property type="entry name" value="MOP-like"/>
    <property type="match status" value="1"/>
</dbReference>
<dbReference type="Gene3D" id="3.40.50.300">
    <property type="entry name" value="P-loop containing nucleotide triphosphate hydrolases"/>
    <property type="match status" value="1"/>
</dbReference>
<dbReference type="PANTHER" id="PTHR43875:SF3">
    <property type="entry name" value="MALTOSE_MALTODEXTRIN IMPORT ATP-BINDING PROTEIN MALK"/>
    <property type="match status" value="1"/>
</dbReference>
<dbReference type="NCBIfam" id="NF008653">
    <property type="entry name" value="PRK11650.1"/>
    <property type="match status" value="1"/>
</dbReference>
<dbReference type="OrthoDB" id="9802264at2"/>
<dbReference type="Pfam" id="PF08402">
    <property type="entry name" value="TOBE_2"/>
    <property type="match status" value="1"/>
</dbReference>
<dbReference type="CDD" id="cd03301">
    <property type="entry name" value="ABC_MalK_N"/>
    <property type="match status" value="1"/>
</dbReference>
<evidence type="ECO:0000313" key="7">
    <source>
        <dbReference type="Proteomes" id="UP000244069"/>
    </source>
</evidence>
<dbReference type="InterPro" id="IPR015855">
    <property type="entry name" value="ABC_transpr_MalK-like"/>
</dbReference>
<dbReference type="Proteomes" id="UP000244069">
    <property type="component" value="Unassembled WGS sequence"/>
</dbReference>
<comment type="similarity">
    <text evidence="1">Belongs to the ABC transporter superfamily.</text>
</comment>
<dbReference type="InterPro" id="IPR003439">
    <property type="entry name" value="ABC_transporter-like_ATP-bd"/>
</dbReference>
<dbReference type="Pfam" id="PF00005">
    <property type="entry name" value="ABC_tran"/>
    <property type="match status" value="1"/>
</dbReference>
<comment type="caution">
    <text evidence="6">The sequence shown here is derived from an EMBL/GenBank/DDBJ whole genome shotgun (WGS) entry which is preliminary data.</text>
</comment>
<evidence type="ECO:0000256" key="3">
    <source>
        <dbReference type="ARBA" id="ARBA00022741"/>
    </source>
</evidence>
<proteinExistence type="inferred from homology"/>
<dbReference type="SMART" id="SM00382">
    <property type="entry name" value="AAA"/>
    <property type="match status" value="1"/>
</dbReference>
<dbReference type="InterPro" id="IPR047641">
    <property type="entry name" value="ABC_transpr_MalK/UgpC-like"/>
</dbReference>
<keyword evidence="2" id="KW-0813">Transport</keyword>
<dbReference type="GO" id="GO:0016887">
    <property type="term" value="F:ATP hydrolysis activity"/>
    <property type="evidence" value="ECO:0007669"/>
    <property type="project" value="InterPro"/>
</dbReference>
<keyword evidence="4 6" id="KW-0067">ATP-binding</keyword>
<dbReference type="EMBL" id="QBKN01000019">
    <property type="protein sequence ID" value="PTX45889.1"/>
    <property type="molecule type" value="Genomic_DNA"/>
</dbReference>
<evidence type="ECO:0000259" key="5">
    <source>
        <dbReference type="PROSITE" id="PS50893"/>
    </source>
</evidence>
<dbReference type="InterPro" id="IPR012340">
    <property type="entry name" value="NA-bd_OB-fold"/>
</dbReference>
<dbReference type="GO" id="GO:0015423">
    <property type="term" value="F:ABC-type maltose transporter activity"/>
    <property type="evidence" value="ECO:0007669"/>
    <property type="project" value="TreeGrafter"/>
</dbReference>
<dbReference type="GO" id="GO:0055052">
    <property type="term" value="C:ATP-binding cassette (ABC) transporter complex, substrate-binding subunit-containing"/>
    <property type="evidence" value="ECO:0007669"/>
    <property type="project" value="TreeGrafter"/>
</dbReference>
<evidence type="ECO:0000256" key="4">
    <source>
        <dbReference type="ARBA" id="ARBA00022840"/>
    </source>
</evidence>
<reference evidence="6 7" key="1">
    <citation type="submission" date="2018-04" db="EMBL/GenBank/DDBJ databases">
        <title>Genomic Encyclopedia of Archaeal and Bacterial Type Strains, Phase II (KMG-II): from individual species to whole genera.</title>
        <authorList>
            <person name="Goeker M."/>
        </authorList>
    </citation>
    <scope>NUCLEOTIDE SEQUENCE [LARGE SCALE GENOMIC DNA]</scope>
    <source>
        <strain evidence="6 7">DSM 29329</strain>
    </source>
</reference>
<dbReference type="FunFam" id="3.40.50.300:FF:000042">
    <property type="entry name" value="Maltose/maltodextrin ABC transporter, ATP-binding protein"/>
    <property type="match status" value="1"/>
</dbReference>